<reference evidence="1 2" key="1">
    <citation type="journal article" date="2013" name="Genome Announc.">
        <title>Complete Genome Sequence of Glaciecola psychrophila Strain 170T.</title>
        <authorList>
            <person name="Yin J."/>
            <person name="Chen J."/>
            <person name="Liu G."/>
            <person name="Yu Y."/>
            <person name="Song L."/>
            <person name="Wang X."/>
            <person name="Qu X."/>
        </authorList>
    </citation>
    <scope>NUCLEOTIDE SEQUENCE [LARGE SCALE GENOMIC DNA]</scope>
    <source>
        <strain evidence="1 2">170</strain>
    </source>
</reference>
<dbReference type="SUPFAM" id="SSF55781">
    <property type="entry name" value="GAF domain-like"/>
    <property type="match status" value="1"/>
</dbReference>
<evidence type="ECO:0000313" key="2">
    <source>
        <dbReference type="Proteomes" id="UP000011864"/>
    </source>
</evidence>
<dbReference type="AlphaFoldDB" id="K6ZMR0"/>
<protein>
    <recommendedName>
        <fullName evidence="3">GAF domain-containing protein</fullName>
    </recommendedName>
</protein>
<proteinExistence type="predicted"/>
<dbReference type="HOGENOM" id="CLU_1925562_0_0_6"/>
<dbReference type="OrthoDB" id="6190788at2"/>
<accession>K6ZMR0</accession>
<dbReference type="eggNOG" id="COG1956">
    <property type="taxonomic scope" value="Bacteria"/>
</dbReference>
<dbReference type="PATRIC" id="fig|1129794.4.peg.2586"/>
<dbReference type="Proteomes" id="UP000011864">
    <property type="component" value="Chromosome"/>
</dbReference>
<gene>
    <name evidence="1" type="ORF">C427_2604</name>
</gene>
<dbReference type="KEGG" id="gps:C427_2604"/>
<dbReference type="RefSeq" id="WP_007637373.1">
    <property type="nucleotide sequence ID" value="NC_020514.1"/>
</dbReference>
<keyword evidence="2" id="KW-1185">Reference proteome</keyword>
<dbReference type="InterPro" id="IPR029016">
    <property type="entry name" value="GAF-like_dom_sf"/>
</dbReference>
<evidence type="ECO:0008006" key="3">
    <source>
        <dbReference type="Google" id="ProtNLM"/>
    </source>
</evidence>
<name>K6ZMR0_9ALTE</name>
<organism evidence="1 2">
    <name type="scientific">Paraglaciecola psychrophila 170</name>
    <dbReference type="NCBI Taxonomy" id="1129794"/>
    <lineage>
        <taxon>Bacteria</taxon>
        <taxon>Pseudomonadati</taxon>
        <taxon>Pseudomonadota</taxon>
        <taxon>Gammaproteobacteria</taxon>
        <taxon>Alteromonadales</taxon>
        <taxon>Alteromonadaceae</taxon>
        <taxon>Paraglaciecola</taxon>
    </lineage>
</organism>
<dbReference type="EMBL" id="CP003837">
    <property type="protein sequence ID" value="AGH44713.1"/>
    <property type="molecule type" value="Genomic_DNA"/>
</dbReference>
<sequence>MLNKLNIDDFELYLFNPRNKTLAITAAFTEKQPILLDLLVIPDITLGEGLIGKAAKSLVAQSIEDLRLNSDVEQNKSYNLSAFIVPIVTDDKLIGVIYCASKMVAAFTLQLQKSLNTISSITAIKMEKIGQ</sequence>
<dbReference type="Gene3D" id="3.30.450.40">
    <property type="match status" value="1"/>
</dbReference>
<evidence type="ECO:0000313" key="1">
    <source>
        <dbReference type="EMBL" id="AGH44713.1"/>
    </source>
</evidence>